<dbReference type="EMBL" id="BNCO01000009">
    <property type="protein sequence ID" value="GIL50443.1"/>
    <property type="molecule type" value="Genomic_DNA"/>
</dbReference>
<keyword evidence="3" id="KW-1185">Reference proteome</keyword>
<dbReference type="Gene3D" id="3.40.50.1240">
    <property type="entry name" value="Phosphoglycerate mutase-like"/>
    <property type="match status" value="1"/>
</dbReference>
<dbReference type="PANTHER" id="PTHR48100">
    <property type="entry name" value="BROAD-SPECIFICITY PHOSPHATASE YOR283W-RELATED"/>
    <property type="match status" value="1"/>
</dbReference>
<dbReference type="InterPro" id="IPR050275">
    <property type="entry name" value="PGM_Phosphatase"/>
</dbReference>
<dbReference type="Pfam" id="PF00300">
    <property type="entry name" value="His_Phos_1"/>
    <property type="match status" value="1"/>
</dbReference>
<evidence type="ECO:0000313" key="2">
    <source>
        <dbReference type="EMBL" id="GIL50443.1"/>
    </source>
</evidence>
<dbReference type="GO" id="GO:0005737">
    <property type="term" value="C:cytoplasm"/>
    <property type="evidence" value="ECO:0007669"/>
    <property type="project" value="TreeGrafter"/>
</dbReference>
<gene>
    <name evidence="2" type="ORF">Vafri_6566</name>
</gene>
<dbReference type="PANTHER" id="PTHR48100:SF57">
    <property type="entry name" value="PHOSPHOGLYCERATE MUTASE"/>
    <property type="match status" value="1"/>
</dbReference>
<dbReference type="GO" id="GO:0016791">
    <property type="term" value="F:phosphatase activity"/>
    <property type="evidence" value="ECO:0007669"/>
    <property type="project" value="TreeGrafter"/>
</dbReference>
<evidence type="ECO:0008006" key="4">
    <source>
        <dbReference type="Google" id="ProtNLM"/>
    </source>
</evidence>
<accession>A0A8J4EYB2</accession>
<protein>
    <recommendedName>
        <fullName evidence="4">Phosphoglycerate mutase-like protein</fullName>
    </recommendedName>
</protein>
<comment type="similarity">
    <text evidence="1">Belongs to the phosphoglycerate mutase family.</text>
</comment>
<dbReference type="AlphaFoldDB" id="A0A8J4EYB2"/>
<dbReference type="SUPFAM" id="SSF53254">
    <property type="entry name" value="Phosphoglycerate mutase-like"/>
    <property type="match status" value="1"/>
</dbReference>
<dbReference type="CDD" id="cd07067">
    <property type="entry name" value="HP_PGM_like"/>
    <property type="match status" value="1"/>
</dbReference>
<organism evidence="2 3">
    <name type="scientific">Volvox africanus</name>
    <dbReference type="NCBI Taxonomy" id="51714"/>
    <lineage>
        <taxon>Eukaryota</taxon>
        <taxon>Viridiplantae</taxon>
        <taxon>Chlorophyta</taxon>
        <taxon>core chlorophytes</taxon>
        <taxon>Chlorophyceae</taxon>
        <taxon>CS clade</taxon>
        <taxon>Chlamydomonadales</taxon>
        <taxon>Volvocaceae</taxon>
        <taxon>Volvox</taxon>
    </lineage>
</organism>
<proteinExistence type="inferred from homology"/>
<dbReference type="SMART" id="SM00855">
    <property type="entry name" value="PGAM"/>
    <property type="match status" value="1"/>
</dbReference>
<dbReference type="InterPro" id="IPR029033">
    <property type="entry name" value="His_PPase_superfam"/>
</dbReference>
<comment type="caution">
    <text evidence="2">The sequence shown here is derived from an EMBL/GenBank/DDBJ whole genome shotgun (WGS) entry which is preliminary data.</text>
</comment>
<evidence type="ECO:0000256" key="1">
    <source>
        <dbReference type="ARBA" id="ARBA00038362"/>
    </source>
</evidence>
<evidence type="ECO:0000313" key="3">
    <source>
        <dbReference type="Proteomes" id="UP000747399"/>
    </source>
</evidence>
<reference evidence="2" key="1">
    <citation type="journal article" date="2021" name="Proc. Natl. Acad. Sci. U.S.A.">
        <title>Three genomes in the algal genus Volvox reveal the fate of a haploid sex-determining region after a transition to homothallism.</title>
        <authorList>
            <person name="Yamamoto K."/>
            <person name="Hamaji T."/>
            <person name="Kawai-Toyooka H."/>
            <person name="Matsuzaki R."/>
            <person name="Takahashi F."/>
            <person name="Nishimura Y."/>
            <person name="Kawachi M."/>
            <person name="Noguchi H."/>
            <person name="Minakuchi Y."/>
            <person name="Umen J.G."/>
            <person name="Toyoda A."/>
            <person name="Nozaki H."/>
        </authorList>
    </citation>
    <scope>NUCLEOTIDE SEQUENCE</scope>
    <source>
        <strain evidence="2">NIES-3780</strain>
    </source>
</reference>
<sequence>MQIARRSRPVAHQALRGMLSRRTITIFASQKEKQPQDAVKTLHLMRHGITEMNEYLALHRYDAEDFKDPMMYDTVLTIRGKAGAQAAAQAVKRLSPKPELLVVSPLSRALQTAQIAFLPHYDGPVLVEPLARERVWHASDIGSSREHLARTFPDARFQFEDLPDVWWHCVDPTNPREVGLEPEDAFKARVQALRLWLAERPERCIAVVAHWGLLYELTGGADFENCQIRTFTLDSERAAAGKPAIREQVPNLLASLFR</sequence>
<dbReference type="Proteomes" id="UP000747399">
    <property type="component" value="Unassembled WGS sequence"/>
</dbReference>
<name>A0A8J4EYB2_9CHLO</name>
<dbReference type="InterPro" id="IPR013078">
    <property type="entry name" value="His_Pase_superF_clade-1"/>
</dbReference>